<organism evidence="2 3">
    <name type="scientific">Frankia canadensis</name>
    <dbReference type="NCBI Taxonomy" id="1836972"/>
    <lineage>
        <taxon>Bacteria</taxon>
        <taxon>Bacillati</taxon>
        <taxon>Actinomycetota</taxon>
        <taxon>Actinomycetes</taxon>
        <taxon>Frankiales</taxon>
        <taxon>Frankiaceae</taxon>
        <taxon>Frankia</taxon>
    </lineage>
</organism>
<accession>A0A2I2KWY7</accession>
<reference evidence="2 3" key="1">
    <citation type="submission" date="2017-06" db="EMBL/GenBank/DDBJ databases">
        <authorList>
            <person name="Kim H.J."/>
            <person name="Triplett B.A."/>
        </authorList>
    </citation>
    <scope>NUCLEOTIDE SEQUENCE [LARGE SCALE GENOMIC DNA]</scope>
    <source>
        <strain evidence="2">FRACA_ARgP5</strain>
    </source>
</reference>
<dbReference type="Proteomes" id="UP000234331">
    <property type="component" value="Unassembled WGS sequence"/>
</dbReference>
<evidence type="ECO:0000313" key="2">
    <source>
        <dbReference type="EMBL" id="SNQ50162.1"/>
    </source>
</evidence>
<evidence type="ECO:0000313" key="3">
    <source>
        <dbReference type="Proteomes" id="UP000234331"/>
    </source>
</evidence>
<evidence type="ECO:0000256" key="1">
    <source>
        <dbReference type="SAM" id="MobiDB-lite"/>
    </source>
</evidence>
<name>A0A2I2KWY7_9ACTN</name>
<feature type="region of interest" description="Disordered" evidence="1">
    <location>
        <begin position="60"/>
        <end position="84"/>
    </location>
</feature>
<gene>
    <name evidence="2" type="ORF">FRACA_410036</name>
</gene>
<keyword evidence="3" id="KW-1185">Reference proteome</keyword>
<sequence>MTTRCVTLRNYRPACGARQGHHGAHMPVATSRVPTALETPARFRPRIVVEAITSLRSLTRATVLPQPPARSTGGASPHPADPTR</sequence>
<protein>
    <submittedName>
        <fullName evidence="2">Uncharacterized protein</fullName>
    </submittedName>
</protein>
<dbReference type="EMBL" id="FZMO01000346">
    <property type="protein sequence ID" value="SNQ50162.1"/>
    <property type="molecule type" value="Genomic_DNA"/>
</dbReference>
<proteinExistence type="predicted"/>
<dbReference type="AlphaFoldDB" id="A0A2I2KWY7"/>